<dbReference type="InterPro" id="IPR036390">
    <property type="entry name" value="WH_DNA-bd_sf"/>
</dbReference>
<evidence type="ECO:0000256" key="4">
    <source>
        <dbReference type="PIRSR" id="PIRSR005739-1"/>
    </source>
</evidence>
<evidence type="ECO:0000259" key="5">
    <source>
        <dbReference type="Pfam" id="PF00891"/>
    </source>
</evidence>
<evidence type="ECO:0008006" key="9">
    <source>
        <dbReference type="Google" id="ProtNLM"/>
    </source>
</evidence>
<dbReference type="PANTHER" id="PTHR11746">
    <property type="entry name" value="O-METHYLTRANSFERASE"/>
    <property type="match status" value="1"/>
</dbReference>
<dbReference type="Pfam" id="PF08100">
    <property type="entry name" value="Dimerisation"/>
    <property type="match status" value="1"/>
</dbReference>
<keyword evidence="2" id="KW-0808">Transferase</keyword>
<feature type="domain" description="O-methyltransferase C-terminal" evidence="5">
    <location>
        <begin position="151"/>
        <end position="355"/>
    </location>
</feature>
<dbReference type="PIRSF" id="PIRSF005739">
    <property type="entry name" value="O-mtase"/>
    <property type="match status" value="1"/>
</dbReference>
<keyword evidence="3" id="KW-0949">S-adenosyl-L-methionine</keyword>
<feature type="active site" description="Proton acceptor" evidence="4">
    <location>
        <position position="277"/>
    </location>
</feature>
<dbReference type="FunFam" id="1.10.10.10:FF:000357">
    <property type="entry name" value="Caffeic acid 3-O-methyltransferase"/>
    <property type="match status" value="1"/>
</dbReference>
<dbReference type="PROSITE" id="PS51683">
    <property type="entry name" value="SAM_OMT_II"/>
    <property type="match status" value="1"/>
</dbReference>
<dbReference type="Gene3D" id="3.40.50.150">
    <property type="entry name" value="Vaccinia Virus protein VP39"/>
    <property type="match status" value="1"/>
</dbReference>
<proteinExistence type="predicted"/>
<dbReference type="InterPro" id="IPR012967">
    <property type="entry name" value="COMT_dimerisation"/>
</dbReference>
<dbReference type="eggNOG" id="KOG3178">
    <property type="taxonomic scope" value="Eukaryota"/>
</dbReference>
<dbReference type="OMA" id="NETDACP"/>
<dbReference type="Gramene" id="KMT16478">
    <property type="protein sequence ID" value="KMT16478"/>
    <property type="gene ID" value="BVRB_3g050960"/>
</dbReference>
<dbReference type="Proteomes" id="UP000035740">
    <property type="component" value="Chromosome 3"/>
</dbReference>
<dbReference type="GO" id="GO:0032259">
    <property type="term" value="P:methylation"/>
    <property type="evidence" value="ECO:0007669"/>
    <property type="project" value="UniProtKB-KW"/>
</dbReference>
<evidence type="ECO:0000259" key="6">
    <source>
        <dbReference type="Pfam" id="PF08100"/>
    </source>
</evidence>
<evidence type="ECO:0000256" key="1">
    <source>
        <dbReference type="ARBA" id="ARBA00022603"/>
    </source>
</evidence>
<sequence>MTLNSSNKVAQTSPYWALGEAEEVEAFCLASTLVIEGVKFGVLHSVRELKVLEIIHKRGPNNHLSAAEIAAELPTNNPEAAAVALGRMLDLLASYSVLTVTPITLPGGIVQRRYGLAPVCKFLIPDEHGGYLAPTSNVCMYKPMIESSLLLKDAVLEGVEPFKKAHGMGFYEYFAKQPKRQEDFNDGMSSSSILLLRELLKKYTGFKGIATLVDVGGGNGTTLRAILAEYPSIKGINFDQPQVIANAPSCPGVEQVGGSIFEKIPKGDAMFMKWICHCFNDETCITILKNCYDALPEDHGKVIICEALLPDQSETTFNLAAKAAYQFDALMMATTGGRERTQKEFEVLAFAAGFQSFDVVCSVHNSKIMELIKKN</sequence>
<organism evidence="7 8">
    <name type="scientific">Beta vulgaris subsp. vulgaris</name>
    <name type="common">Beet</name>
    <dbReference type="NCBI Taxonomy" id="3555"/>
    <lineage>
        <taxon>Eukaryota</taxon>
        <taxon>Viridiplantae</taxon>
        <taxon>Streptophyta</taxon>
        <taxon>Embryophyta</taxon>
        <taxon>Tracheophyta</taxon>
        <taxon>Spermatophyta</taxon>
        <taxon>Magnoliopsida</taxon>
        <taxon>eudicotyledons</taxon>
        <taxon>Gunneridae</taxon>
        <taxon>Pentapetalae</taxon>
        <taxon>Caryophyllales</taxon>
        <taxon>Chenopodiaceae</taxon>
        <taxon>Betoideae</taxon>
        <taxon>Beta</taxon>
    </lineage>
</organism>
<evidence type="ECO:0000256" key="2">
    <source>
        <dbReference type="ARBA" id="ARBA00022679"/>
    </source>
</evidence>
<dbReference type="InterPro" id="IPR029063">
    <property type="entry name" value="SAM-dependent_MTases_sf"/>
</dbReference>
<dbReference type="SUPFAM" id="SSF53335">
    <property type="entry name" value="S-adenosyl-L-methionine-dependent methyltransferases"/>
    <property type="match status" value="1"/>
</dbReference>
<gene>
    <name evidence="7" type="ORF">BVRB_3g050960</name>
</gene>
<evidence type="ECO:0000256" key="3">
    <source>
        <dbReference type="ARBA" id="ARBA00022691"/>
    </source>
</evidence>
<dbReference type="Gene3D" id="1.10.10.10">
    <property type="entry name" value="Winged helix-like DNA-binding domain superfamily/Winged helix DNA-binding domain"/>
    <property type="match status" value="1"/>
</dbReference>
<dbReference type="InterPro" id="IPR016461">
    <property type="entry name" value="COMT-like"/>
</dbReference>
<keyword evidence="8" id="KW-1185">Reference proteome</keyword>
<dbReference type="GO" id="GO:0008171">
    <property type="term" value="F:O-methyltransferase activity"/>
    <property type="evidence" value="ECO:0007669"/>
    <property type="project" value="InterPro"/>
</dbReference>
<protein>
    <recommendedName>
        <fullName evidence="9">O-methyltransferase domain-containing protein</fullName>
    </recommendedName>
</protein>
<dbReference type="AlphaFoldDB" id="A0A0J8CWZ7"/>
<dbReference type="KEGG" id="bvg:104888150"/>
<evidence type="ECO:0000313" key="7">
    <source>
        <dbReference type="EMBL" id="KMT16478.1"/>
    </source>
</evidence>
<dbReference type="SUPFAM" id="SSF46785">
    <property type="entry name" value="Winged helix' DNA-binding domain"/>
    <property type="match status" value="1"/>
</dbReference>
<dbReference type="GO" id="GO:0046983">
    <property type="term" value="F:protein dimerization activity"/>
    <property type="evidence" value="ECO:0007669"/>
    <property type="project" value="InterPro"/>
</dbReference>
<name>A0A0J8CWZ7_BETVV</name>
<accession>A0A0J8CWZ7</accession>
<reference evidence="7 8" key="1">
    <citation type="journal article" date="2014" name="Nature">
        <title>The genome of the recently domesticated crop plant sugar beet (Beta vulgaris).</title>
        <authorList>
            <person name="Dohm J.C."/>
            <person name="Minoche A.E."/>
            <person name="Holtgrawe D."/>
            <person name="Capella-Gutierrez S."/>
            <person name="Zakrzewski F."/>
            <person name="Tafer H."/>
            <person name="Rupp O."/>
            <person name="Sorensen T.R."/>
            <person name="Stracke R."/>
            <person name="Reinhardt R."/>
            <person name="Goesmann A."/>
            <person name="Kraft T."/>
            <person name="Schulz B."/>
            <person name="Stadler P.F."/>
            <person name="Schmidt T."/>
            <person name="Gabaldon T."/>
            <person name="Lehrach H."/>
            <person name="Weisshaar B."/>
            <person name="Himmelbauer H."/>
        </authorList>
    </citation>
    <scope>NUCLEOTIDE SEQUENCE [LARGE SCALE GENOMIC DNA]</scope>
    <source>
        <tissue evidence="7">Taproot</tissue>
    </source>
</reference>
<keyword evidence="1" id="KW-0489">Methyltransferase</keyword>
<dbReference type="OrthoDB" id="543905at2759"/>
<dbReference type="InterPro" id="IPR036388">
    <property type="entry name" value="WH-like_DNA-bd_sf"/>
</dbReference>
<evidence type="ECO:0000313" key="8">
    <source>
        <dbReference type="Proteomes" id="UP000035740"/>
    </source>
</evidence>
<dbReference type="EMBL" id="KQ090056">
    <property type="protein sequence ID" value="KMT16478.1"/>
    <property type="molecule type" value="Genomic_DNA"/>
</dbReference>
<dbReference type="InterPro" id="IPR001077">
    <property type="entry name" value="COMT_C"/>
</dbReference>
<dbReference type="Pfam" id="PF00891">
    <property type="entry name" value="Methyltransf_2"/>
    <property type="match status" value="1"/>
</dbReference>
<feature type="domain" description="O-methyltransferase dimerisation" evidence="6">
    <location>
        <begin position="41"/>
        <end position="124"/>
    </location>
</feature>